<evidence type="ECO:0000313" key="2">
    <source>
        <dbReference type="EMBL" id="MBB6070055.1"/>
    </source>
</evidence>
<accession>A0A841GX11</accession>
<dbReference type="EMBL" id="JACHIA010000003">
    <property type="protein sequence ID" value="MBB6070055.1"/>
    <property type="molecule type" value="Genomic_DNA"/>
</dbReference>
<protein>
    <submittedName>
        <fullName evidence="2">Uncharacterized protein</fullName>
    </submittedName>
</protein>
<reference evidence="2 3" key="1">
    <citation type="submission" date="2020-08" db="EMBL/GenBank/DDBJ databases">
        <title>Genomic Encyclopedia of Type Strains, Phase IV (KMG-IV): sequencing the most valuable type-strain genomes for metagenomic binning, comparative biology and taxonomic classification.</title>
        <authorList>
            <person name="Goeker M."/>
        </authorList>
    </citation>
    <scope>NUCLEOTIDE SEQUENCE [LARGE SCALE GENOMIC DNA]</scope>
    <source>
        <strain evidence="2 3">DSM 29007</strain>
    </source>
</reference>
<gene>
    <name evidence="2" type="ORF">HNQ61_001672</name>
</gene>
<name>A0A841GX11_9BACT</name>
<evidence type="ECO:0000313" key="3">
    <source>
        <dbReference type="Proteomes" id="UP000582837"/>
    </source>
</evidence>
<feature type="compositionally biased region" description="Basic and acidic residues" evidence="1">
    <location>
        <begin position="197"/>
        <end position="211"/>
    </location>
</feature>
<sequence length="223" mass="24325">MAVRVPGEAGRDREVVSEVESSGRNAEAVPPGVWLRDEFTPDPEIAQRSSHSRGRVSVRDGGFRGAVRASRGVSRCITSGYGGAGNGSRQDSGIPSPGSSRGIGGLDRSPSDISGHKWDVRASSPPHPCPPRDVLETFRPPPGLDRPRPSSRHPPFEAVRTPWRTRAPLFCGSIAVHHRRGRSRDHRGVRLPLEEPTTSRDVRPGAHDRRSTMMSGRWQTRCA</sequence>
<feature type="compositionally biased region" description="Polar residues" evidence="1">
    <location>
        <begin position="212"/>
        <end position="223"/>
    </location>
</feature>
<feature type="region of interest" description="Disordered" evidence="1">
    <location>
        <begin position="193"/>
        <end position="223"/>
    </location>
</feature>
<keyword evidence="3" id="KW-1185">Reference proteome</keyword>
<proteinExistence type="predicted"/>
<comment type="caution">
    <text evidence="2">The sequence shown here is derived from an EMBL/GenBank/DDBJ whole genome shotgun (WGS) entry which is preliminary data.</text>
</comment>
<dbReference type="Proteomes" id="UP000582837">
    <property type="component" value="Unassembled WGS sequence"/>
</dbReference>
<feature type="region of interest" description="Disordered" evidence="1">
    <location>
        <begin position="1"/>
        <end position="157"/>
    </location>
</feature>
<organism evidence="2 3">
    <name type="scientific">Longimicrobium terrae</name>
    <dbReference type="NCBI Taxonomy" id="1639882"/>
    <lineage>
        <taxon>Bacteria</taxon>
        <taxon>Pseudomonadati</taxon>
        <taxon>Gemmatimonadota</taxon>
        <taxon>Longimicrobiia</taxon>
        <taxon>Longimicrobiales</taxon>
        <taxon>Longimicrobiaceae</taxon>
        <taxon>Longimicrobium</taxon>
    </lineage>
</organism>
<dbReference type="AlphaFoldDB" id="A0A841GX11"/>
<evidence type="ECO:0000256" key="1">
    <source>
        <dbReference type="SAM" id="MobiDB-lite"/>
    </source>
</evidence>